<dbReference type="InterPro" id="IPR000644">
    <property type="entry name" value="CBS_dom"/>
</dbReference>
<dbReference type="Gene3D" id="3.10.580.10">
    <property type="entry name" value="CBS-domain"/>
    <property type="match status" value="1"/>
</dbReference>
<feature type="domain" description="CBS" evidence="3">
    <location>
        <begin position="9"/>
        <end position="66"/>
    </location>
</feature>
<feature type="domain" description="CBS" evidence="3">
    <location>
        <begin position="75"/>
        <end position="130"/>
    </location>
</feature>
<dbReference type="PANTHER" id="PTHR43080:SF2">
    <property type="entry name" value="CBS DOMAIN-CONTAINING PROTEIN"/>
    <property type="match status" value="1"/>
</dbReference>
<dbReference type="InterPro" id="IPR051257">
    <property type="entry name" value="Diverse_CBS-Domain"/>
</dbReference>
<dbReference type="EMBL" id="BKAJ01000074">
    <property type="protein sequence ID" value="GEP57105.1"/>
    <property type="molecule type" value="Genomic_DNA"/>
</dbReference>
<evidence type="ECO:0000256" key="2">
    <source>
        <dbReference type="PROSITE-ProRule" id="PRU00703"/>
    </source>
</evidence>
<dbReference type="PANTHER" id="PTHR43080">
    <property type="entry name" value="CBS DOMAIN-CONTAINING PROTEIN CBSX3, MITOCHONDRIAL"/>
    <property type="match status" value="1"/>
</dbReference>
<dbReference type="PROSITE" id="PS51371">
    <property type="entry name" value="CBS"/>
    <property type="match status" value="2"/>
</dbReference>
<dbReference type="SMART" id="SM00116">
    <property type="entry name" value="CBS"/>
    <property type="match status" value="2"/>
</dbReference>
<dbReference type="OrthoDB" id="9807125at2"/>
<name>A0A512NDT3_9HYPH</name>
<dbReference type="InterPro" id="IPR046342">
    <property type="entry name" value="CBS_dom_sf"/>
</dbReference>
<gene>
    <name evidence="4" type="ORF">RSO01_42710</name>
</gene>
<evidence type="ECO:0000259" key="3">
    <source>
        <dbReference type="PROSITE" id="PS51371"/>
    </source>
</evidence>
<dbReference type="Proteomes" id="UP000321058">
    <property type="component" value="Unassembled WGS sequence"/>
</dbReference>
<reference evidence="4 5" key="1">
    <citation type="submission" date="2019-07" db="EMBL/GenBank/DDBJ databases">
        <title>Whole genome shotgun sequence of Reyranella soli NBRC 108950.</title>
        <authorList>
            <person name="Hosoyama A."/>
            <person name="Uohara A."/>
            <person name="Ohji S."/>
            <person name="Ichikawa N."/>
        </authorList>
    </citation>
    <scope>NUCLEOTIDE SEQUENCE [LARGE SCALE GENOMIC DNA]</scope>
    <source>
        <strain evidence="4 5">NBRC 108950</strain>
    </source>
</reference>
<keyword evidence="5" id="KW-1185">Reference proteome</keyword>
<evidence type="ECO:0000313" key="4">
    <source>
        <dbReference type="EMBL" id="GEP57105.1"/>
    </source>
</evidence>
<evidence type="ECO:0000256" key="1">
    <source>
        <dbReference type="ARBA" id="ARBA00023122"/>
    </source>
</evidence>
<organism evidence="4 5">
    <name type="scientific">Reyranella soli</name>
    <dbReference type="NCBI Taxonomy" id="1230389"/>
    <lineage>
        <taxon>Bacteria</taxon>
        <taxon>Pseudomonadati</taxon>
        <taxon>Pseudomonadota</taxon>
        <taxon>Alphaproteobacteria</taxon>
        <taxon>Hyphomicrobiales</taxon>
        <taxon>Reyranellaceae</taxon>
        <taxon>Reyranella</taxon>
    </lineage>
</organism>
<dbReference type="AlphaFoldDB" id="A0A512NDT3"/>
<evidence type="ECO:0000313" key="5">
    <source>
        <dbReference type="Proteomes" id="UP000321058"/>
    </source>
</evidence>
<comment type="caution">
    <text evidence="4">The sequence shown here is derived from an EMBL/GenBank/DDBJ whole genome shotgun (WGS) entry which is preliminary data.</text>
</comment>
<sequence>MRKFSVVTLHHHPITMDAAASVIDACDQMRVRQAGSVLVTGETGRLVGIFTGRDAVCRVLAQRRDPYSTRLAEVMTPDPKTMLPGQTAVDALRMMADGGFRHVPLVKNGGIVGLVSRGDFRGLELDPDDEECDLWEHLR</sequence>
<protein>
    <recommendedName>
        <fullName evidence="3">CBS domain-containing protein</fullName>
    </recommendedName>
</protein>
<dbReference type="RefSeq" id="WP_147151476.1">
    <property type="nucleotide sequence ID" value="NZ_BKAJ01000074.1"/>
</dbReference>
<dbReference type="SUPFAM" id="SSF54631">
    <property type="entry name" value="CBS-domain pair"/>
    <property type="match status" value="1"/>
</dbReference>
<dbReference type="Pfam" id="PF00571">
    <property type="entry name" value="CBS"/>
    <property type="match status" value="2"/>
</dbReference>
<accession>A0A512NDT3</accession>
<keyword evidence="1 2" id="KW-0129">CBS domain</keyword>
<proteinExistence type="predicted"/>